<dbReference type="Proteomes" id="UP000813068">
    <property type="component" value="Unassembled WGS sequence"/>
</dbReference>
<name>A0ABS6MTS3_9GAMM</name>
<comment type="caution">
    <text evidence="1">The sequence shown here is derived from an EMBL/GenBank/DDBJ whole genome shotgun (WGS) entry which is preliminary data.</text>
</comment>
<dbReference type="EMBL" id="JAHRGL010000013">
    <property type="protein sequence ID" value="MBV2132211.1"/>
    <property type="molecule type" value="Genomic_DNA"/>
</dbReference>
<proteinExistence type="predicted"/>
<keyword evidence="2" id="KW-1185">Reference proteome</keyword>
<dbReference type="RefSeq" id="WP_217680121.1">
    <property type="nucleotide sequence ID" value="NZ_JAHRGL010000013.1"/>
</dbReference>
<reference evidence="1 2" key="1">
    <citation type="submission" date="2021-06" db="EMBL/GenBank/DDBJ databases">
        <title>Differences between aerobic and microaerobic xylene degrading microbial communities.</title>
        <authorList>
            <person name="Banerjee S."/>
            <person name="Tancsics A."/>
        </authorList>
    </citation>
    <scope>NUCLEOTIDE SEQUENCE [LARGE SCALE GENOMIC DNA]</scope>
    <source>
        <strain evidence="1 2">MAP12</strain>
    </source>
</reference>
<accession>A0ABS6MTS3</accession>
<evidence type="ECO:0000313" key="1">
    <source>
        <dbReference type="EMBL" id="MBV2132211.1"/>
    </source>
</evidence>
<gene>
    <name evidence="1" type="ORF">KRX52_05285</name>
</gene>
<sequence length="48" mass="5416">MSKLLQLCREGFALLLRGSLEQSALAAEEQYLALLDYRVSHCPPIPRD</sequence>
<organism evidence="1 2">
    <name type="scientific">Geopseudomonas aromaticivorans</name>
    <dbReference type="NCBI Taxonomy" id="2849492"/>
    <lineage>
        <taxon>Bacteria</taxon>
        <taxon>Pseudomonadati</taxon>
        <taxon>Pseudomonadota</taxon>
        <taxon>Gammaproteobacteria</taxon>
        <taxon>Pseudomonadales</taxon>
        <taxon>Pseudomonadaceae</taxon>
        <taxon>Geopseudomonas</taxon>
    </lineage>
</organism>
<evidence type="ECO:0000313" key="2">
    <source>
        <dbReference type="Proteomes" id="UP000813068"/>
    </source>
</evidence>
<protein>
    <submittedName>
        <fullName evidence="1">Uncharacterized protein</fullName>
    </submittedName>
</protein>